<dbReference type="STRING" id="246191.SAMN05660337_1277"/>
<sequence length="421" mass="46616">MTYRVSQTTAIVLAVLIFMLTASIGNAYEDIGVSVTVKGKRSFKAKKQAKLLAGKQAIISYLKRVSPAAVGTSCAKQLVDDRAAFIKRVTSQGISQIGDSMEASYLIRIDDEKLNYTLEELGCGPQSGAAKVIILIMEEPPSTANISMILNPEDSSGVRKLRGLGPFVVFYTSYQRAIRDTIISKANQEGLKLTRLDTFNEFQKMKMSNDDPLVGVYFDGESEDFVINRRLLNIVRTKFAAQNTIILYYRIASLYFDQTTRELKAAIAISLYDLNSGETKSVGSQDFMVMVPAGQPSVAIRDGLTEVASSAASLLMNKAKKQIRRMASMAQVHAQKEKTLPVTVSVHLNSKRTMYKVKKSLNPEMIQYSEIKSENLILKLAEGVPADDFVFEELLEVLEGMGIIIPEKNIHFNGQKVLIQQ</sequence>
<accession>A0A1G9EVE6</accession>
<organism evidence="1 2">
    <name type="scientific">Maridesulfovibrio ferrireducens</name>
    <dbReference type="NCBI Taxonomy" id="246191"/>
    <lineage>
        <taxon>Bacteria</taxon>
        <taxon>Pseudomonadati</taxon>
        <taxon>Thermodesulfobacteriota</taxon>
        <taxon>Desulfovibrionia</taxon>
        <taxon>Desulfovibrionales</taxon>
        <taxon>Desulfovibrionaceae</taxon>
        <taxon>Maridesulfovibrio</taxon>
    </lineage>
</organism>
<evidence type="ECO:0000313" key="2">
    <source>
        <dbReference type="Proteomes" id="UP000199053"/>
    </source>
</evidence>
<gene>
    <name evidence="1" type="ORF">SAMN05660337_1277</name>
</gene>
<proteinExistence type="predicted"/>
<evidence type="ECO:0000313" key="1">
    <source>
        <dbReference type="EMBL" id="SDK79965.1"/>
    </source>
</evidence>
<dbReference type="AlphaFoldDB" id="A0A1G9EVE6"/>
<name>A0A1G9EVE6_9BACT</name>
<dbReference type="OrthoDB" id="5446656at2"/>
<reference evidence="2" key="1">
    <citation type="submission" date="2016-10" db="EMBL/GenBank/DDBJ databases">
        <authorList>
            <person name="Varghese N."/>
            <person name="Submissions S."/>
        </authorList>
    </citation>
    <scope>NUCLEOTIDE SEQUENCE [LARGE SCALE GENOMIC DNA]</scope>
    <source>
        <strain evidence="2">DSM 16995</strain>
    </source>
</reference>
<dbReference type="RefSeq" id="WP_139167336.1">
    <property type="nucleotide sequence ID" value="NZ_FNGA01000002.1"/>
</dbReference>
<dbReference type="Proteomes" id="UP000199053">
    <property type="component" value="Unassembled WGS sequence"/>
</dbReference>
<dbReference type="EMBL" id="FNGA01000002">
    <property type="protein sequence ID" value="SDK79965.1"/>
    <property type="molecule type" value="Genomic_DNA"/>
</dbReference>
<keyword evidence="2" id="KW-1185">Reference proteome</keyword>
<protein>
    <submittedName>
        <fullName evidence="1">Uncharacterized protein</fullName>
    </submittedName>
</protein>